<evidence type="ECO:0000313" key="2">
    <source>
        <dbReference type="EMBL" id="CVK35529.1"/>
    </source>
</evidence>
<feature type="compositionally biased region" description="Gly residues" evidence="1">
    <location>
        <begin position="181"/>
        <end position="191"/>
    </location>
</feature>
<feature type="compositionally biased region" description="Low complexity" evidence="1">
    <location>
        <begin position="192"/>
        <end position="203"/>
    </location>
</feature>
<reference evidence="2" key="1">
    <citation type="journal article" date="2016" name="Sci. Rep.">
        <title>Genomics of high molecular weight plasmids isolated from an on-farm biopurification system.</title>
        <authorList>
            <person name="Martini M.C."/>
            <person name="Wibberg D."/>
            <person name="Lozano M."/>
            <person name="Torres Tejerizo G."/>
            <person name="Albicoro F.J."/>
            <person name="Jaenicke S."/>
            <person name="van Elsas J.D."/>
            <person name="Petroni A."/>
            <person name="Garcillan-Barcia M.P."/>
            <person name="de la Cruz F."/>
            <person name="Schluter A."/>
            <person name="Puhler A."/>
            <person name="Pistorio M."/>
            <person name="Lagares A."/>
            <person name="Del Papa M.F."/>
        </authorList>
    </citation>
    <scope>NUCLEOTIDE SEQUENCE</scope>
    <source>
        <plasmid evidence="2">pMC2</plasmid>
    </source>
</reference>
<sequence>MSGILAMMFAGQIGALTLDISNRVNPNVANLLSAAGWAGINQPVVLVNNGLINTLNIPSSMNGTDLTLINAASCRIGGVLNGGTALTTRAAIKIQNLGILSGGGGVGGVGGSAWVRRTLANGAVQYVTGSAGSGGAGQGFNPGALTIAAAQAGGEGTTGYLSPSGSWGPGDPGRGEAWAYGGNGGSGGAWGQSGSSGNSGQASGDYDTGAGYADGAPGLAGFYVDGNSYVTWLATGTRLGRVQ</sequence>
<protein>
    <submittedName>
        <fullName evidence="2">Uncharacterized protein</fullName>
    </submittedName>
</protein>
<evidence type="ECO:0000256" key="1">
    <source>
        <dbReference type="SAM" id="MobiDB-lite"/>
    </source>
</evidence>
<dbReference type="EMBL" id="LT158602">
    <property type="protein sequence ID" value="CVK35529.1"/>
    <property type="molecule type" value="Genomic_DNA"/>
</dbReference>
<proteinExistence type="predicted"/>
<geneLocation type="plasmid" evidence="2">
    <name>pMC2</name>
</geneLocation>
<gene>
    <name evidence="2" type="ORF">MCM2015_pMC2_37</name>
</gene>
<accession>A0A1A7GEA7</accession>
<feature type="region of interest" description="Disordered" evidence="1">
    <location>
        <begin position="181"/>
        <end position="203"/>
    </location>
</feature>
<keyword evidence="2" id="KW-0614">Plasmid</keyword>
<dbReference type="AlphaFoldDB" id="A0A1A7GEA7"/>
<name>A0A1A7GEA7_9ZZZZ</name>
<organism evidence="2">
    <name type="scientific">biofilter metagenome</name>
    <dbReference type="NCBI Taxonomy" id="1070537"/>
    <lineage>
        <taxon>unclassified sequences</taxon>
        <taxon>metagenomes</taxon>
        <taxon>ecological metagenomes</taxon>
    </lineage>
</organism>